<reference evidence="2" key="2">
    <citation type="submission" date="2025-08" db="UniProtKB">
        <authorList>
            <consortium name="RefSeq"/>
        </authorList>
    </citation>
    <scope>IDENTIFICATION</scope>
    <source>
        <strain evidence="2">14028-0561.14</strain>
        <tissue evidence="2">Whole fly</tissue>
    </source>
</reference>
<dbReference type="RefSeq" id="XP_017018885.1">
    <property type="nucleotide sequence ID" value="XM_017163396.3"/>
</dbReference>
<evidence type="ECO:0000313" key="2">
    <source>
        <dbReference type="RefSeq" id="XP_017018885.1"/>
    </source>
</evidence>
<evidence type="ECO:0000313" key="1">
    <source>
        <dbReference type="Proteomes" id="UP001652661"/>
    </source>
</evidence>
<dbReference type="AlphaFoldDB" id="A0A6P4HTG9"/>
<accession>A0A6P4HTG9</accession>
<gene>
    <name evidence="2" type="primary">LOC108072321</name>
</gene>
<organism evidence="1 2">
    <name type="scientific">Drosophila kikkawai</name>
    <name type="common">Fruit fly</name>
    <dbReference type="NCBI Taxonomy" id="30033"/>
    <lineage>
        <taxon>Eukaryota</taxon>
        <taxon>Metazoa</taxon>
        <taxon>Ecdysozoa</taxon>
        <taxon>Arthropoda</taxon>
        <taxon>Hexapoda</taxon>
        <taxon>Insecta</taxon>
        <taxon>Pterygota</taxon>
        <taxon>Neoptera</taxon>
        <taxon>Endopterygota</taxon>
        <taxon>Diptera</taxon>
        <taxon>Brachycera</taxon>
        <taxon>Muscomorpha</taxon>
        <taxon>Ephydroidea</taxon>
        <taxon>Drosophilidae</taxon>
        <taxon>Drosophila</taxon>
        <taxon>Sophophora</taxon>
    </lineage>
</organism>
<name>A0A6P4HTG9_DROKI</name>
<sequence length="160" mass="18418">MTSKSKVFAIGTESCAIIEETPIRKSKKAYFEDHLEHHLEQHLQKLLLDGARPLTTVYLDKSVETFSAKDIKKNGRYYYEFGPGDKINGWMINGPAFEPKGILSRVKEKISKDHWVTDNVARYSKDSRDFILQTVSKSLDEESADIYQYLSYLNDNCNNT</sequence>
<dbReference type="Proteomes" id="UP001652661">
    <property type="component" value="Chromosome 2R"/>
</dbReference>
<protein>
    <submittedName>
        <fullName evidence="2">Uncharacterized protein</fullName>
    </submittedName>
</protein>
<keyword evidence="1" id="KW-1185">Reference proteome</keyword>
<dbReference type="OrthoDB" id="7844936at2759"/>
<proteinExistence type="predicted"/>
<reference evidence="1" key="1">
    <citation type="submission" date="2025-05" db="UniProtKB">
        <authorList>
            <consortium name="RefSeq"/>
        </authorList>
    </citation>
    <scope>NUCLEOTIDE SEQUENCE [LARGE SCALE GENOMIC DNA]</scope>
    <source>
        <strain evidence="1">14028-0561.14</strain>
    </source>
</reference>
<dbReference type="GeneID" id="108072321"/>